<gene>
    <name evidence="1" type="ORF">BDM02DRAFT_3119463</name>
</gene>
<evidence type="ECO:0000313" key="1">
    <source>
        <dbReference type="EMBL" id="KAF9645967.1"/>
    </source>
</evidence>
<accession>A0ACB6Z8Z3</accession>
<proteinExistence type="predicted"/>
<dbReference type="EMBL" id="MU118072">
    <property type="protein sequence ID" value="KAF9645967.1"/>
    <property type="molecule type" value="Genomic_DNA"/>
</dbReference>
<comment type="caution">
    <text evidence="1">The sequence shown here is derived from an EMBL/GenBank/DDBJ whole genome shotgun (WGS) entry which is preliminary data.</text>
</comment>
<organism evidence="1 2">
    <name type="scientific">Thelephora ganbajun</name>
    <name type="common">Ganba fungus</name>
    <dbReference type="NCBI Taxonomy" id="370292"/>
    <lineage>
        <taxon>Eukaryota</taxon>
        <taxon>Fungi</taxon>
        <taxon>Dikarya</taxon>
        <taxon>Basidiomycota</taxon>
        <taxon>Agaricomycotina</taxon>
        <taxon>Agaricomycetes</taxon>
        <taxon>Thelephorales</taxon>
        <taxon>Thelephoraceae</taxon>
        <taxon>Thelephora</taxon>
    </lineage>
</organism>
<keyword evidence="2" id="KW-1185">Reference proteome</keyword>
<evidence type="ECO:0000313" key="2">
    <source>
        <dbReference type="Proteomes" id="UP000886501"/>
    </source>
</evidence>
<reference evidence="1" key="2">
    <citation type="journal article" date="2020" name="Nat. Commun.">
        <title>Large-scale genome sequencing of mycorrhizal fungi provides insights into the early evolution of symbiotic traits.</title>
        <authorList>
            <person name="Miyauchi S."/>
            <person name="Kiss E."/>
            <person name="Kuo A."/>
            <person name="Drula E."/>
            <person name="Kohler A."/>
            <person name="Sanchez-Garcia M."/>
            <person name="Morin E."/>
            <person name="Andreopoulos B."/>
            <person name="Barry K.W."/>
            <person name="Bonito G."/>
            <person name="Buee M."/>
            <person name="Carver A."/>
            <person name="Chen C."/>
            <person name="Cichocki N."/>
            <person name="Clum A."/>
            <person name="Culley D."/>
            <person name="Crous P.W."/>
            <person name="Fauchery L."/>
            <person name="Girlanda M."/>
            <person name="Hayes R.D."/>
            <person name="Keri Z."/>
            <person name="LaButti K."/>
            <person name="Lipzen A."/>
            <person name="Lombard V."/>
            <person name="Magnuson J."/>
            <person name="Maillard F."/>
            <person name="Murat C."/>
            <person name="Nolan M."/>
            <person name="Ohm R.A."/>
            <person name="Pangilinan J."/>
            <person name="Pereira M.F."/>
            <person name="Perotto S."/>
            <person name="Peter M."/>
            <person name="Pfister S."/>
            <person name="Riley R."/>
            <person name="Sitrit Y."/>
            <person name="Stielow J.B."/>
            <person name="Szollosi G."/>
            <person name="Zifcakova L."/>
            <person name="Stursova M."/>
            <person name="Spatafora J.W."/>
            <person name="Tedersoo L."/>
            <person name="Vaario L.M."/>
            <person name="Yamada A."/>
            <person name="Yan M."/>
            <person name="Wang P."/>
            <person name="Xu J."/>
            <person name="Bruns T."/>
            <person name="Baldrian P."/>
            <person name="Vilgalys R."/>
            <person name="Dunand C."/>
            <person name="Henrissat B."/>
            <person name="Grigoriev I.V."/>
            <person name="Hibbett D."/>
            <person name="Nagy L.G."/>
            <person name="Martin F.M."/>
        </authorList>
    </citation>
    <scope>NUCLEOTIDE SEQUENCE</scope>
    <source>
        <strain evidence="1">P2</strain>
    </source>
</reference>
<dbReference type="Proteomes" id="UP000886501">
    <property type="component" value="Unassembled WGS sequence"/>
</dbReference>
<name>A0ACB6Z8Z3_THEGA</name>
<protein>
    <submittedName>
        <fullName evidence="1">Uncharacterized protein</fullName>
    </submittedName>
</protein>
<reference evidence="1" key="1">
    <citation type="submission" date="2019-10" db="EMBL/GenBank/DDBJ databases">
        <authorList>
            <consortium name="DOE Joint Genome Institute"/>
            <person name="Kuo A."/>
            <person name="Miyauchi S."/>
            <person name="Kiss E."/>
            <person name="Drula E."/>
            <person name="Kohler A."/>
            <person name="Sanchez-Garcia M."/>
            <person name="Andreopoulos B."/>
            <person name="Barry K.W."/>
            <person name="Bonito G."/>
            <person name="Buee M."/>
            <person name="Carver A."/>
            <person name="Chen C."/>
            <person name="Cichocki N."/>
            <person name="Clum A."/>
            <person name="Culley D."/>
            <person name="Crous P.W."/>
            <person name="Fauchery L."/>
            <person name="Girlanda M."/>
            <person name="Hayes R."/>
            <person name="Keri Z."/>
            <person name="Labutti K."/>
            <person name="Lipzen A."/>
            <person name="Lombard V."/>
            <person name="Magnuson J."/>
            <person name="Maillard F."/>
            <person name="Morin E."/>
            <person name="Murat C."/>
            <person name="Nolan M."/>
            <person name="Ohm R."/>
            <person name="Pangilinan J."/>
            <person name="Pereira M."/>
            <person name="Perotto S."/>
            <person name="Peter M."/>
            <person name="Riley R."/>
            <person name="Sitrit Y."/>
            <person name="Stielow B."/>
            <person name="Szollosi G."/>
            <person name="Zifcakova L."/>
            <person name="Stursova M."/>
            <person name="Spatafora J.W."/>
            <person name="Tedersoo L."/>
            <person name="Vaario L.-M."/>
            <person name="Yamada A."/>
            <person name="Yan M."/>
            <person name="Wang P."/>
            <person name="Xu J."/>
            <person name="Bruns T."/>
            <person name="Baldrian P."/>
            <person name="Vilgalys R."/>
            <person name="Henrissat B."/>
            <person name="Grigoriev I.V."/>
            <person name="Hibbett D."/>
            <person name="Nagy L.G."/>
            <person name="Martin F.M."/>
        </authorList>
    </citation>
    <scope>NUCLEOTIDE SEQUENCE</scope>
    <source>
        <strain evidence="1">P2</strain>
    </source>
</reference>
<sequence length="70" mass="8040">MILATIPLRGFGHMGFQLEFDDNASTYTKNKPQDRTGLAYNAIKVPPFNRQPQQVFPFRILRPTFPEGFP</sequence>